<keyword evidence="8" id="KW-1003">Cell membrane</keyword>
<dbReference type="Pfam" id="PF01066">
    <property type="entry name" value="CDP-OH_P_transf"/>
    <property type="match status" value="1"/>
</dbReference>
<keyword evidence="14 20" id="KW-0472">Membrane</keyword>
<dbReference type="PANTHER" id="PTHR14269">
    <property type="entry name" value="CDP-DIACYLGLYCEROL--GLYCEROL-3-PHOSPHATE 3-PHOSPHATIDYLTRANSFERASE-RELATED"/>
    <property type="match status" value="1"/>
</dbReference>
<evidence type="ECO:0000256" key="18">
    <source>
        <dbReference type="NCBIfam" id="TIGR00560"/>
    </source>
</evidence>
<evidence type="ECO:0000256" key="17">
    <source>
        <dbReference type="ARBA" id="ARBA00048586"/>
    </source>
</evidence>
<gene>
    <name evidence="22" type="primary">pgsA</name>
    <name evidence="22" type="ORF">HXM94_05890</name>
    <name evidence="24" type="ORF">NM222_04110</name>
    <name evidence="23" type="ORF">NND69_00295</name>
    <name evidence="21" type="ORF">NW74_03920</name>
</gene>
<dbReference type="RefSeq" id="WP_004833363.1">
    <property type="nucleotide sequence ID" value="NZ_BHYQ01000003.1"/>
</dbReference>
<evidence type="ECO:0000313" key="22">
    <source>
        <dbReference type="EMBL" id="MBF1307290.1"/>
    </source>
</evidence>
<dbReference type="InterPro" id="IPR048254">
    <property type="entry name" value="CDP_ALCOHOL_P_TRANSF_CS"/>
</dbReference>
<comment type="subcellular location">
    <subcellularLocation>
        <location evidence="2">Cell membrane</location>
        <topology evidence="2">Multi-pass membrane protein</topology>
    </subcellularLocation>
</comment>
<keyword evidence="10 19" id="KW-0808">Transferase</keyword>
<dbReference type="NCBIfam" id="TIGR00560">
    <property type="entry name" value="pgsA"/>
    <property type="match status" value="1"/>
</dbReference>
<evidence type="ECO:0000313" key="23">
    <source>
        <dbReference type="EMBL" id="MCZ7406810.1"/>
    </source>
</evidence>
<dbReference type="PANTHER" id="PTHR14269:SF62">
    <property type="entry name" value="CDP-DIACYLGLYCEROL--GLYCEROL-3-PHOSPHATE 3-PHOSPHATIDYLTRANSFERASE 1, CHLOROPLASTIC"/>
    <property type="match status" value="1"/>
</dbReference>
<keyword evidence="16" id="KW-1208">Phospholipid metabolism</keyword>
<dbReference type="InterPro" id="IPR050324">
    <property type="entry name" value="CDP-alcohol_PTase-I"/>
</dbReference>
<accession>A0A0B4S169</accession>
<dbReference type="Gene3D" id="1.20.120.1760">
    <property type="match status" value="1"/>
</dbReference>
<dbReference type="InterPro" id="IPR000462">
    <property type="entry name" value="CDP-OH_P_trans"/>
</dbReference>
<reference evidence="21 25" key="1">
    <citation type="submission" date="2014-10" db="EMBL/GenBank/DDBJ databases">
        <title>Complete genome sequence of Parvimonas micra KCOM 1535 (= ChDC B708).</title>
        <authorList>
            <person name="Kook J.-K."/>
            <person name="Park S.-N."/>
            <person name="Lim Y.K."/>
            <person name="Roh H."/>
        </authorList>
    </citation>
    <scope>NUCLEOTIDE SEQUENCE [LARGE SCALE GENOMIC DNA]</scope>
    <source>
        <strain evidence="21">KCOM 1535</strain>
        <strain evidence="25">KCOM 1535 / ChDC B708</strain>
    </source>
</reference>
<comment type="catalytic activity">
    <reaction evidence="17">
        <text>a CDP-1,2-diacyl-sn-glycerol + sn-glycerol 3-phosphate = a 1,2-diacyl-sn-glycero-3-phospho-(1'-sn-glycero-3'-phosphate) + CMP + H(+)</text>
        <dbReference type="Rhea" id="RHEA:12593"/>
        <dbReference type="ChEBI" id="CHEBI:15378"/>
        <dbReference type="ChEBI" id="CHEBI:57597"/>
        <dbReference type="ChEBI" id="CHEBI:58332"/>
        <dbReference type="ChEBI" id="CHEBI:60110"/>
        <dbReference type="ChEBI" id="CHEBI:60377"/>
        <dbReference type="EC" id="2.7.8.5"/>
    </reaction>
</comment>
<dbReference type="Proteomes" id="UP000031386">
    <property type="component" value="Chromosome"/>
</dbReference>
<dbReference type="GO" id="GO:0008444">
    <property type="term" value="F:CDP-diacylglycerol-glycerol-3-phosphate 3-phosphatidyltransferase activity"/>
    <property type="evidence" value="ECO:0007669"/>
    <property type="project" value="UniProtKB-UniRule"/>
</dbReference>
<evidence type="ECO:0000256" key="8">
    <source>
        <dbReference type="ARBA" id="ARBA00022475"/>
    </source>
</evidence>
<reference evidence="22" key="2">
    <citation type="submission" date="2020-04" db="EMBL/GenBank/DDBJ databases">
        <title>Deep metagenomics examines the oral microbiome during advanced dental caries in children, revealing novel taxa and co-occurrences with host molecules.</title>
        <authorList>
            <person name="Baker J.L."/>
            <person name="Morton J.T."/>
            <person name="Dinis M."/>
            <person name="Alvarez R."/>
            <person name="Tran N.C."/>
            <person name="Knight R."/>
            <person name="Edlund A."/>
        </authorList>
    </citation>
    <scope>NUCLEOTIDE SEQUENCE</scope>
    <source>
        <strain evidence="22">JCVI_23_bin.11</strain>
    </source>
</reference>
<dbReference type="Proteomes" id="UP001141458">
    <property type="component" value="Unassembled WGS sequence"/>
</dbReference>
<reference evidence="23" key="3">
    <citation type="submission" date="2022-07" db="EMBL/GenBank/DDBJ databases">
        <title>Parvimonas micra travels from the subgingival sulcus of the human oral cavity to the colorectal adenocarcinoma.</title>
        <authorList>
            <person name="Conde-Perez K."/>
            <person name="Buetas E."/>
            <person name="Aja-Macaya P."/>
            <person name="Martin-De Arribas E."/>
            <person name="Iglesias-Corras I."/>
            <person name="Trigo-Tasende N."/>
            <person name="Nasser-Ali M."/>
            <person name="Estevez L.S."/>
            <person name="Rumbo-Feal S."/>
            <person name="Otero-Alen B."/>
            <person name="Noguera J.F."/>
            <person name="Concha A."/>
            <person name="Pardinas-Lopez S."/>
            <person name="Carda-Dieguez M."/>
            <person name="Gomez-Randulfe I."/>
            <person name="Martinez-Lago N."/>
            <person name="Ladra S."/>
            <person name="Aparicio L.A."/>
            <person name="Bou G."/>
            <person name="Mira A."/>
            <person name="Vallejo J.A."/>
            <person name="Poza M."/>
        </authorList>
    </citation>
    <scope>NUCLEOTIDE SEQUENCE</scope>
    <source>
        <strain evidence="24">PM102KC-G-1</strain>
        <strain evidence="23">PM79KC-AC-4</strain>
    </source>
</reference>
<dbReference type="EMBL" id="JABZRE010000022">
    <property type="protein sequence ID" value="MBF1307290.1"/>
    <property type="molecule type" value="Genomic_DNA"/>
</dbReference>
<evidence type="ECO:0000256" key="15">
    <source>
        <dbReference type="ARBA" id="ARBA00023209"/>
    </source>
</evidence>
<comment type="similarity">
    <text evidence="5 19">Belongs to the CDP-alcohol phosphatidyltransferase class-I family.</text>
</comment>
<evidence type="ECO:0000256" key="10">
    <source>
        <dbReference type="ARBA" id="ARBA00022679"/>
    </source>
</evidence>
<evidence type="ECO:0000256" key="16">
    <source>
        <dbReference type="ARBA" id="ARBA00023264"/>
    </source>
</evidence>
<evidence type="ECO:0000256" key="2">
    <source>
        <dbReference type="ARBA" id="ARBA00004651"/>
    </source>
</evidence>
<keyword evidence="15" id="KW-0594">Phospholipid biosynthesis</keyword>
<evidence type="ECO:0000256" key="12">
    <source>
        <dbReference type="ARBA" id="ARBA00022989"/>
    </source>
</evidence>
<feature type="transmembrane region" description="Helical" evidence="20">
    <location>
        <begin position="118"/>
        <end position="138"/>
    </location>
</feature>
<keyword evidence="12 20" id="KW-1133">Transmembrane helix</keyword>
<dbReference type="GO" id="GO:0005886">
    <property type="term" value="C:plasma membrane"/>
    <property type="evidence" value="ECO:0007669"/>
    <property type="project" value="UniProtKB-SubCell"/>
</dbReference>
<evidence type="ECO:0000256" key="13">
    <source>
        <dbReference type="ARBA" id="ARBA00023098"/>
    </source>
</evidence>
<protein>
    <recommendedName>
        <fullName evidence="7 18">CDP-diacylglycerol--glycerol-3-phosphate 3-phosphatidyltransferase</fullName>
        <ecNumber evidence="6 18">2.7.8.5</ecNumber>
    </recommendedName>
</protein>
<keyword evidence="25" id="KW-1185">Reference proteome</keyword>
<evidence type="ECO:0000256" key="7">
    <source>
        <dbReference type="ARBA" id="ARBA00014944"/>
    </source>
</evidence>
<evidence type="ECO:0000256" key="14">
    <source>
        <dbReference type="ARBA" id="ARBA00023136"/>
    </source>
</evidence>
<keyword evidence="11 20" id="KW-0812">Transmembrane</keyword>
<evidence type="ECO:0000256" key="4">
    <source>
        <dbReference type="ARBA" id="ARBA00005189"/>
    </source>
</evidence>
<keyword evidence="13" id="KW-0443">Lipid metabolism</keyword>
<dbReference type="PROSITE" id="PS00379">
    <property type="entry name" value="CDP_ALCOHOL_P_TRANSF"/>
    <property type="match status" value="1"/>
</dbReference>
<sequence length="180" mass="20228">MNIANKLTLFRVFLVPIFIMSLLFLGINNILGFLIFVIASLTDMLDGYLARSRNLVTTFGKFMDPLADKILACSALVMLVQFGKVEAWMVCIVLAREFIISGFRLIAASNGIVISASIYGKIKTITQLFAISFILLNSTRLIKIPLNIDIILWYISVVFTIISAIDYIWKNIKVLDLKNI</sequence>
<feature type="transmembrane region" description="Helical" evidence="20">
    <location>
        <begin position="150"/>
        <end position="169"/>
    </location>
</feature>
<evidence type="ECO:0000313" key="21">
    <source>
        <dbReference type="EMBL" id="AIZ36543.1"/>
    </source>
</evidence>
<keyword evidence="9" id="KW-0444">Lipid biosynthesis</keyword>
<dbReference type="KEGG" id="pmic:NW74_03920"/>
<dbReference type="GO" id="GO:0006655">
    <property type="term" value="P:phosphatidylglycerol biosynthetic process"/>
    <property type="evidence" value="ECO:0007669"/>
    <property type="project" value="UniProtKB-UniPathway"/>
</dbReference>
<evidence type="ECO:0000256" key="9">
    <source>
        <dbReference type="ARBA" id="ARBA00022516"/>
    </source>
</evidence>
<evidence type="ECO:0000256" key="19">
    <source>
        <dbReference type="RuleBase" id="RU003750"/>
    </source>
</evidence>
<evidence type="ECO:0000256" key="5">
    <source>
        <dbReference type="ARBA" id="ARBA00010441"/>
    </source>
</evidence>
<dbReference type="OrthoDB" id="9796672at2"/>
<name>A0A0B4S169_9FIRM</name>
<comment type="function">
    <text evidence="1">This protein catalyzes the committed step to the synthesis of the acidic phospholipids.</text>
</comment>
<dbReference type="AlphaFoldDB" id="A0A0B4S169"/>
<evidence type="ECO:0000256" key="11">
    <source>
        <dbReference type="ARBA" id="ARBA00022692"/>
    </source>
</evidence>
<evidence type="ECO:0000313" key="24">
    <source>
        <dbReference type="EMBL" id="WBB30168.1"/>
    </source>
</evidence>
<dbReference type="InterPro" id="IPR043130">
    <property type="entry name" value="CDP-OH_PTrfase_TM_dom"/>
</dbReference>
<dbReference type="Proteomes" id="UP001210690">
    <property type="component" value="Chromosome"/>
</dbReference>
<comment type="pathway">
    <text evidence="4">Lipid metabolism.</text>
</comment>
<dbReference type="InterPro" id="IPR004570">
    <property type="entry name" value="Phosphatidylglycerol_P_synth"/>
</dbReference>
<evidence type="ECO:0000313" key="25">
    <source>
        <dbReference type="Proteomes" id="UP000031386"/>
    </source>
</evidence>
<evidence type="ECO:0000256" key="1">
    <source>
        <dbReference type="ARBA" id="ARBA00003973"/>
    </source>
</evidence>
<evidence type="ECO:0000256" key="6">
    <source>
        <dbReference type="ARBA" id="ARBA00013170"/>
    </source>
</evidence>
<dbReference type="PIRSF" id="PIRSF000847">
    <property type="entry name" value="Phos_ph_gly_syn"/>
    <property type="match status" value="1"/>
</dbReference>
<dbReference type="UniPathway" id="UPA00084">
    <property type="reaction ID" value="UER00503"/>
</dbReference>
<dbReference type="FunFam" id="1.20.120.1760:FF:000004">
    <property type="entry name" value="CDP-diacylglycerol--glycerol-3-phosphate 3-phosphatidyltransferase"/>
    <property type="match status" value="1"/>
</dbReference>
<dbReference type="EC" id="2.7.8.5" evidence="6 18"/>
<dbReference type="EMBL" id="CP101412">
    <property type="protein sequence ID" value="WBB30168.1"/>
    <property type="molecule type" value="Genomic_DNA"/>
</dbReference>
<dbReference type="STRING" id="33033.NW74_03920"/>
<proteinExistence type="inferred from homology"/>
<evidence type="ECO:0000256" key="20">
    <source>
        <dbReference type="SAM" id="Phobius"/>
    </source>
</evidence>
<dbReference type="EMBL" id="JANDZV010000001">
    <property type="protein sequence ID" value="MCZ7406810.1"/>
    <property type="molecule type" value="Genomic_DNA"/>
</dbReference>
<feature type="transmembrane region" description="Helical" evidence="20">
    <location>
        <begin position="12"/>
        <end position="39"/>
    </location>
</feature>
<comment type="pathway">
    <text evidence="3">Phospholipid metabolism; phosphatidylglycerol biosynthesis; phosphatidylglycerol from CDP-diacylglycerol: step 1/2.</text>
</comment>
<evidence type="ECO:0000256" key="3">
    <source>
        <dbReference type="ARBA" id="ARBA00005042"/>
    </source>
</evidence>
<dbReference type="Proteomes" id="UP000758611">
    <property type="component" value="Unassembled WGS sequence"/>
</dbReference>
<organism evidence="21 25">
    <name type="scientific">Parvimonas micra</name>
    <dbReference type="NCBI Taxonomy" id="33033"/>
    <lineage>
        <taxon>Bacteria</taxon>
        <taxon>Bacillati</taxon>
        <taxon>Bacillota</taxon>
        <taxon>Tissierellia</taxon>
        <taxon>Tissierellales</taxon>
        <taxon>Peptoniphilaceae</taxon>
        <taxon>Parvimonas</taxon>
    </lineage>
</organism>
<dbReference type="GeneID" id="93385637"/>
<dbReference type="EMBL" id="CP009761">
    <property type="protein sequence ID" value="AIZ36543.1"/>
    <property type="molecule type" value="Genomic_DNA"/>
</dbReference>